<proteinExistence type="predicted"/>
<protein>
    <submittedName>
        <fullName evidence="1">NAD(P)-binding protein</fullName>
    </submittedName>
</protein>
<organism evidence="1 2">
    <name type="scientific">Lindgomyces ingoldianus</name>
    <dbReference type="NCBI Taxonomy" id="673940"/>
    <lineage>
        <taxon>Eukaryota</taxon>
        <taxon>Fungi</taxon>
        <taxon>Dikarya</taxon>
        <taxon>Ascomycota</taxon>
        <taxon>Pezizomycotina</taxon>
        <taxon>Dothideomycetes</taxon>
        <taxon>Pleosporomycetidae</taxon>
        <taxon>Pleosporales</taxon>
        <taxon>Lindgomycetaceae</taxon>
        <taxon>Lindgomyces</taxon>
    </lineage>
</organism>
<sequence>MLPTVYLTVLRTLREKANPRRGQTVLFHTAAGGVGIAAINYAQSVAATIYATVSSPEKVAFLINELGVAKENIFSSRENSFLDDVMRATRGRGVDVECVALGGSTIEIGKRDLLGRGKLAMNPFLANRSDIGVDVATLPLIEPECVEEHVSAIVDWYERGVVRPIRPVTSFPARGIEYAFRHL</sequence>
<reference evidence="1" key="1">
    <citation type="journal article" date="2020" name="Stud. Mycol.">
        <title>101 Dothideomycetes genomes: a test case for predicting lifestyles and emergence of pathogens.</title>
        <authorList>
            <person name="Haridas S."/>
            <person name="Albert R."/>
            <person name="Binder M."/>
            <person name="Bloem J."/>
            <person name="Labutti K."/>
            <person name="Salamov A."/>
            <person name="Andreopoulos B."/>
            <person name="Baker S."/>
            <person name="Barry K."/>
            <person name="Bills G."/>
            <person name="Bluhm B."/>
            <person name="Cannon C."/>
            <person name="Castanera R."/>
            <person name="Culley D."/>
            <person name="Daum C."/>
            <person name="Ezra D."/>
            <person name="Gonzalez J."/>
            <person name="Henrissat B."/>
            <person name="Kuo A."/>
            <person name="Liang C."/>
            <person name="Lipzen A."/>
            <person name="Lutzoni F."/>
            <person name="Magnuson J."/>
            <person name="Mondo S."/>
            <person name="Nolan M."/>
            <person name="Ohm R."/>
            <person name="Pangilinan J."/>
            <person name="Park H.-J."/>
            <person name="Ramirez L."/>
            <person name="Alfaro M."/>
            <person name="Sun H."/>
            <person name="Tritt A."/>
            <person name="Yoshinaga Y."/>
            <person name="Zwiers L.-H."/>
            <person name="Turgeon B."/>
            <person name="Goodwin S."/>
            <person name="Spatafora J."/>
            <person name="Crous P."/>
            <person name="Grigoriev I."/>
        </authorList>
    </citation>
    <scope>NUCLEOTIDE SEQUENCE</scope>
    <source>
        <strain evidence="1">ATCC 200398</strain>
    </source>
</reference>
<evidence type="ECO:0000313" key="2">
    <source>
        <dbReference type="Proteomes" id="UP000799755"/>
    </source>
</evidence>
<accession>A0ACB6QXF5</accession>
<dbReference type="EMBL" id="MU003504">
    <property type="protein sequence ID" value="KAF2471724.1"/>
    <property type="molecule type" value="Genomic_DNA"/>
</dbReference>
<gene>
    <name evidence="1" type="ORF">BDR25DRAFT_313634</name>
</gene>
<evidence type="ECO:0000313" key="1">
    <source>
        <dbReference type="EMBL" id="KAF2471724.1"/>
    </source>
</evidence>
<dbReference type="Proteomes" id="UP000799755">
    <property type="component" value="Unassembled WGS sequence"/>
</dbReference>
<name>A0ACB6QXF5_9PLEO</name>
<comment type="caution">
    <text evidence="1">The sequence shown here is derived from an EMBL/GenBank/DDBJ whole genome shotgun (WGS) entry which is preliminary data.</text>
</comment>
<keyword evidence="2" id="KW-1185">Reference proteome</keyword>